<evidence type="ECO:0000256" key="1">
    <source>
        <dbReference type="SAM" id="SignalP"/>
    </source>
</evidence>
<sequence length="115" mass="11684">MVRRATVAVSFVVALVVGAAVTWAGPAEVTQGGTANQQSPVCNKMCRLAAKKQRQQAAATAPCPVDCQSCPQKTANCPKNCPKTVGKTVKKNCPKVASKGTGAATGVTACPLGKN</sequence>
<gene>
    <name evidence="2" type="ORF">GURASL_37400</name>
</gene>
<proteinExistence type="predicted"/>
<evidence type="ECO:0000313" key="3">
    <source>
        <dbReference type="Proteomes" id="UP001317705"/>
    </source>
</evidence>
<dbReference type="Proteomes" id="UP001317705">
    <property type="component" value="Chromosome"/>
</dbReference>
<feature type="chain" id="PRO_5045155866" evidence="1">
    <location>
        <begin position="20"/>
        <end position="115"/>
    </location>
</feature>
<feature type="signal peptide" evidence="1">
    <location>
        <begin position="1"/>
        <end position="19"/>
    </location>
</feature>
<keyword evidence="3" id="KW-1185">Reference proteome</keyword>
<reference evidence="2 3" key="1">
    <citation type="submission" date="2022-12" db="EMBL/GenBank/DDBJ databases">
        <title>Polyphasic characterization of Geotalea uranireducens NIT-SL11 newly isolated from a complex of sewage sludge and microbially reduced graphene oxide.</title>
        <authorList>
            <person name="Xie L."/>
            <person name="Yoshida N."/>
            <person name="Meng L."/>
        </authorList>
    </citation>
    <scope>NUCLEOTIDE SEQUENCE [LARGE SCALE GENOMIC DNA]</scope>
    <source>
        <strain evidence="2 3">NIT-SL11</strain>
    </source>
</reference>
<evidence type="ECO:0000313" key="2">
    <source>
        <dbReference type="EMBL" id="BDV44817.1"/>
    </source>
</evidence>
<accession>A0ABM8EQI5</accession>
<organism evidence="2 3">
    <name type="scientific">Geotalea uraniireducens</name>
    <dbReference type="NCBI Taxonomy" id="351604"/>
    <lineage>
        <taxon>Bacteria</taxon>
        <taxon>Pseudomonadati</taxon>
        <taxon>Thermodesulfobacteriota</taxon>
        <taxon>Desulfuromonadia</taxon>
        <taxon>Geobacterales</taxon>
        <taxon>Geobacteraceae</taxon>
        <taxon>Geotalea</taxon>
    </lineage>
</organism>
<dbReference type="EMBL" id="AP027151">
    <property type="protein sequence ID" value="BDV44817.1"/>
    <property type="molecule type" value="Genomic_DNA"/>
</dbReference>
<protein>
    <submittedName>
        <fullName evidence="2">Uncharacterized protein</fullName>
    </submittedName>
</protein>
<name>A0ABM8EQI5_9BACT</name>
<keyword evidence="1" id="KW-0732">Signal</keyword>
<dbReference type="RefSeq" id="WP_282000906.1">
    <property type="nucleotide sequence ID" value="NZ_AP027151.1"/>
</dbReference>